<reference evidence="13 14" key="1">
    <citation type="journal article" date="2016" name="Antonie Van Leeuwenhoek">
        <title>Dongia soli sp. nov., isolated from soil from Dokdo, Korea.</title>
        <authorList>
            <person name="Kim D.U."/>
            <person name="Lee H."/>
            <person name="Kim H."/>
            <person name="Kim S.G."/>
            <person name="Ka J.O."/>
        </authorList>
    </citation>
    <scope>NUCLEOTIDE SEQUENCE [LARGE SCALE GENOMIC DNA]</scope>
    <source>
        <strain evidence="13 14">D78</strain>
    </source>
</reference>
<evidence type="ECO:0000256" key="10">
    <source>
        <dbReference type="ARBA" id="ARBA00023136"/>
    </source>
</evidence>
<dbReference type="SUPFAM" id="SSF47384">
    <property type="entry name" value="Homodimeric domain of signal transducing histidine kinase"/>
    <property type="match status" value="1"/>
</dbReference>
<dbReference type="RefSeq" id="WP_320506866.1">
    <property type="nucleotide sequence ID" value="NZ_JAXCLW010000001.1"/>
</dbReference>
<comment type="caution">
    <text evidence="13">The sequence shown here is derived from an EMBL/GenBank/DDBJ whole genome shotgun (WGS) entry which is preliminary data.</text>
</comment>
<protein>
    <recommendedName>
        <fullName evidence="3">histidine kinase</fullName>
        <ecNumber evidence="3">2.7.13.3</ecNumber>
    </recommendedName>
</protein>
<feature type="transmembrane region" description="Helical" evidence="11">
    <location>
        <begin position="109"/>
        <end position="132"/>
    </location>
</feature>
<evidence type="ECO:0000256" key="8">
    <source>
        <dbReference type="ARBA" id="ARBA00022777"/>
    </source>
</evidence>
<feature type="transmembrane region" description="Helical" evidence="11">
    <location>
        <begin position="270"/>
        <end position="289"/>
    </location>
</feature>
<dbReference type="EC" id="2.7.13.3" evidence="3"/>
<dbReference type="InterPro" id="IPR004358">
    <property type="entry name" value="Sig_transdc_His_kin-like_C"/>
</dbReference>
<accession>A0ABU5E691</accession>
<feature type="transmembrane region" description="Helical" evidence="11">
    <location>
        <begin position="35"/>
        <end position="56"/>
    </location>
</feature>
<gene>
    <name evidence="13" type="ORF">SMD27_03110</name>
</gene>
<dbReference type="PANTHER" id="PTHR43047:SF72">
    <property type="entry name" value="OSMOSENSING HISTIDINE PROTEIN KINASE SLN1"/>
    <property type="match status" value="1"/>
</dbReference>
<evidence type="ECO:0000256" key="9">
    <source>
        <dbReference type="ARBA" id="ARBA00022989"/>
    </source>
</evidence>
<evidence type="ECO:0000256" key="2">
    <source>
        <dbReference type="ARBA" id="ARBA00004651"/>
    </source>
</evidence>
<keyword evidence="5" id="KW-0597">Phosphoprotein</keyword>
<feature type="transmembrane region" description="Helical" evidence="11">
    <location>
        <begin position="183"/>
        <end position="203"/>
    </location>
</feature>
<dbReference type="PRINTS" id="PR00344">
    <property type="entry name" value="BCTRLSENSOR"/>
</dbReference>
<evidence type="ECO:0000313" key="13">
    <source>
        <dbReference type="EMBL" id="MDY0881818.1"/>
    </source>
</evidence>
<feature type="domain" description="Histidine kinase" evidence="12">
    <location>
        <begin position="341"/>
        <end position="559"/>
    </location>
</feature>
<proteinExistence type="predicted"/>
<keyword evidence="4" id="KW-1003">Cell membrane</keyword>
<evidence type="ECO:0000256" key="7">
    <source>
        <dbReference type="ARBA" id="ARBA00022692"/>
    </source>
</evidence>
<keyword evidence="9 11" id="KW-1133">Transmembrane helix</keyword>
<evidence type="ECO:0000259" key="12">
    <source>
        <dbReference type="PROSITE" id="PS50109"/>
    </source>
</evidence>
<feature type="transmembrane region" description="Helical" evidence="11">
    <location>
        <begin position="246"/>
        <end position="263"/>
    </location>
</feature>
<keyword evidence="8" id="KW-0418">Kinase</keyword>
<dbReference type="Pfam" id="PF02518">
    <property type="entry name" value="HATPase_c"/>
    <property type="match status" value="1"/>
</dbReference>
<keyword evidence="13" id="KW-0547">Nucleotide-binding</keyword>
<dbReference type="EMBL" id="JAXCLW010000001">
    <property type="protein sequence ID" value="MDY0881818.1"/>
    <property type="molecule type" value="Genomic_DNA"/>
</dbReference>
<evidence type="ECO:0000256" key="4">
    <source>
        <dbReference type="ARBA" id="ARBA00022475"/>
    </source>
</evidence>
<evidence type="ECO:0000256" key="5">
    <source>
        <dbReference type="ARBA" id="ARBA00022553"/>
    </source>
</evidence>
<comment type="subcellular location">
    <subcellularLocation>
        <location evidence="2">Cell membrane</location>
        <topology evidence="2">Multi-pass membrane protein</topology>
    </subcellularLocation>
</comment>
<dbReference type="Pfam" id="PF05231">
    <property type="entry name" value="MASE1"/>
    <property type="match status" value="1"/>
</dbReference>
<feature type="transmembrane region" description="Helical" evidence="11">
    <location>
        <begin position="144"/>
        <end position="171"/>
    </location>
</feature>
<name>A0ABU5E691_9PROT</name>
<dbReference type="SMART" id="SM00387">
    <property type="entry name" value="HATPase_c"/>
    <property type="match status" value="1"/>
</dbReference>
<dbReference type="Gene3D" id="3.30.565.10">
    <property type="entry name" value="Histidine kinase-like ATPase, C-terminal domain"/>
    <property type="match status" value="1"/>
</dbReference>
<dbReference type="Proteomes" id="UP001279642">
    <property type="component" value="Unassembled WGS sequence"/>
</dbReference>
<dbReference type="CDD" id="cd00082">
    <property type="entry name" value="HisKA"/>
    <property type="match status" value="1"/>
</dbReference>
<feature type="transmembrane region" description="Helical" evidence="11">
    <location>
        <begin position="68"/>
        <end position="89"/>
    </location>
</feature>
<dbReference type="Pfam" id="PF00512">
    <property type="entry name" value="HisKA"/>
    <property type="match status" value="1"/>
</dbReference>
<dbReference type="SUPFAM" id="SSF55874">
    <property type="entry name" value="ATPase domain of HSP90 chaperone/DNA topoisomerase II/histidine kinase"/>
    <property type="match status" value="1"/>
</dbReference>
<dbReference type="PROSITE" id="PS50109">
    <property type="entry name" value="HIS_KIN"/>
    <property type="match status" value="1"/>
</dbReference>
<feature type="transmembrane region" description="Helical" evidence="11">
    <location>
        <begin position="301"/>
        <end position="323"/>
    </location>
</feature>
<keyword evidence="7 11" id="KW-0812">Transmembrane</keyword>
<dbReference type="InterPro" id="IPR036890">
    <property type="entry name" value="HATPase_C_sf"/>
</dbReference>
<keyword evidence="10 11" id="KW-0472">Membrane</keyword>
<feature type="transmembrane region" description="Helical" evidence="11">
    <location>
        <begin position="223"/>
        <end position="240"/>
    </location>
</feature>
<dbReference type="PANTHER" id="PTHR43047">
    <property type="entry name" value="TWO-COMPONENT HISTIDINE PROTEIN KINASE"/>
    <property type="match status" value="1"/>
</dbReference>
<keyword evidence="14" id="KW-1185">Reference proteome</keyword>
<dbReference type="InterPro" id="IPR005467">
    <property type="entry name" value="His_kinase_dom"/>
</dbReference>
<organism evidence="13 14">
    <name type="scientific">Dongia soli</name>
    <dbReference type="NCBI Taxonomy" id="600628"/>
    <lineage>
        <taxon>Bacteria</taxon>
        <taxon>Pseudomonadati</taxon>
        <taxon>Pseudomonadota</taxon>
        <taxon>Alphaproteobacteria</taxon>
        <taxon>Rhodospirillales</taxon>
        <taxon>Dongiaceae</taxon>
        <taxon>Dongia</taxon>
    </lineage>
</organism>
<evidence type="ECO:0000256" key="3">
    <source>
        <dbReference type="ARBA" id="ARBA00012438"/>
    </source>
</evidence>
<dbReference type="InterPro" id="IPR036097">
    <property type="entry name" value="HisK_dim/P_sf"/>
</dbReference>
<sequence length="560" mass="60205">MQELDKLPETTPKRRVGLSVASSDGPADVEARNSLLYWIGANLAAMAAYYALGCAVGQYFAAYGLFPAPIWLPASVAMVGAVIGGPRLFPGLFLGSFLINYLDFDSPALIAGIISLGNSLGPIFCAALMRYLRPRDGFFNRFSGVVIFVLLAVVLHPALTASVGTFALSLATPYDFNAAYRTWLSWWLCDSGGTLSFAPTLLLWLGAERMPRGARRKFERGDVVVWGAVAVISLVLFALPPLPMTLYTLVPFLLVVPLSWIALRTSLSAAYTLASLVSVIAMAGTAASLGPFHAQNVINPLQLAGLLIVLLTMNVLTIVALFCERRAAEEASLNKTMLLASTSHDLRTPLNAIIGFADMMRQGVWGPIENRHYRDYVENIHASGSLLLGMIRDILDRARIETGKRKIEPRQLSFRPIAESCLDMVTAQAAEKGLVIDLHVEIDAKLYADDLALRQILLNLLSNAVKFTPAGGRVDVQLTTQADGAGLVEVTDSGRGMTQDEQRLAMDPFSQVAARQVQGGAGLGLPNVARLAELHGGKLSISSILDQGTTIAVTFPPAAR</sequence>
<dbReference type="InterPro" id="IPR007895">
    <property type="entry name" value="MASE1"/>
</dbReference>
<dbReference type="InterPro" id="IPR003661">
    <property type="entry name" value="HisK_dim/P_dom"/>
</dbReference>
<evidence type="ECO:0000256" key="1">
    <source>
        <dbReference type="ARBA" id="ARBA00000085"/>
    </source>
</evidence>
<dbReference type="Gene3D" id="1.10.287.130">
    <property type="match status" value="1"/>
</dbReference>
<dbReference type="SMART" id="SM00388">
    <property type="entry name" value="HisKA"/>
    <property type="match status" value="1"/>
</dbReference>
<keyword evidence="13" id="KW-0067">ATP-binding</keyword>
<dbReference type="InterPro" id="IPR003594">
    <property type="entry name" value="HATPase_dom"/>
</dbReference>
<comment type="catalytic activity">
    <reaction evidence="1">
        <text>ATP + protein L-histidine = ADP + protein N-phospho-L-histidine.</text>
        <dbReference type="EC" id="2.7.13.3"/>
    </reaction>
</comment>
<evidence type="ECO:0000313" key="14">
    <source>
        <dbReference type="Proteomes" id="UP001279642"/>
    </source>
</evidence>
<keyword evidence="6" id="KW-0808">Transferase</keyword>
<dbReference type="GO" id="GO:0005524">
    <property type="term" value="F:ATP binding"/>
    <property type="evidence" value="ECO:0007669"/>
    <property type="project" value="UniProtKB-KW"/>
</dbReference>
<evidence type="ECO:0000256" key="6">
    <source>
        <dbReference type="ARBA" id="ARBA00022679"/>
    </source>
</evidence>
<evidence type="ECO:0000256" key="11">
    <source>
        <dbReference type="SAM" id="Phobius"/>
    </source>
</evidence>